<dbReference type="NCBIfam" id="NF047440">
    <property type="entry name" value="LA3751_2_3_fam"/>
    <property type="match status" value="1"/>
</dbReference>
<keyword evidence="1" id="KW-0812">Transmembrane</keyword>
<feature type="transmembrane region" description="Helical" evidence="1">
    <location>
        <begin position="7"/>
        <end position="25"/>
    </location>
</feature>
<organism evidence="2 3">
    <name type="scientific">Leptospira congkakensis</name>
    <dbReference type="NCBI Taxonomy" id="2484932"/>
    <lineage>
        <taxon>Bacteria</taxon>
        <taxon>Pseudomonadati</taxon>
        <taxon>Spirochaetota</taxon>
        <taxon>Spirochaetia</taxon>
        <taxon>Leptospirales</taxon>
        <taxon>Leptospiraceae</taxon>
        <taxon>Leptospira</taxon>
    </lineage>
</organism>
<dbReference type="Proteomes" id="UP000298263">
    <property type="component" value="Unassembled WGS sequence"/>
</dbReference>
<feature type="transmembrane region" description="Helical" evidence="1">
    <location>
        <begin position="168"/>
        <end position="193"/>
    </location>
</feature>
<name>A0A4Z1A425_9LEPT</name>
<evidence type="ECO:0008006" key="4">
    <source>
        <dbReference type="Google" id="ProtNLM"/>
    </source>
</evidence>
<comment type="caution">
    <text evidence="2">The sequence shown here is derived from an EMBL/GenBank/DDBJ whole genome shotgun (WGS) entry which is preliminary data.</text>
</comment>
<evidence type="ECO:0000313" key="2">
    <source>
        <dbReference type="EMBL" id="TGL88745.1"/>
    </source>
</evidence>
<keyword evidence="3" id="KW-1185">Reference proteome</keyword>
<feature type="transmembrane region" description="Helical" evidence="1">
    <location>
        <begin position="131"/>
        <end position="162"/>
    </location>
</feature>
<gene>
    <name evidence="2" type="ORF">EHQ69_14970</name>
</gene>
<dbReference type="RefSeq" id="WP_135585367.1">
    <property type="nucleotide sequence ID" value="NZ_RQGO01000012.1"/>
</dbReference>
<dbReference type="EMBL" id="RQGP01000023">
    <property type="protein sequence ID" value="TGL88745.1"/>
    <property type="molecule type" value="Genomic_DNA"/>
</dbReference>
<dbReference type="AlphaFoldDB" id="A0A4Z1A425"/>
<feature type="transmembrane region" description="Helical" evidence="1">
    <location>
        <begin position="328"/>
        <end position="345"/>
    </location>
</feature>
<feature type="transmembrane region" description="Helical" evidence="1">
    <location>
        <begin position="275"/>
        <end position="294"/>
    </location>
</feature>
<evidence type="ECO:0000313" key="3">
    <source>
        <dbReference type="Proteomes" id="UP000298263"/>
    </source>
</evidence>
<protein>
    <recommendedName>
        <fullName evidence="4">DUF2029 domain-containing protein</fullName>
    </recommendedName>
</protein>
<dbReference type="OrthoDB" id="321184at2"/>
<feature type="transmembrane region" description="Helical" evidence="1">
    <location>
        <begin position="95"/>
        <end position="119"/>
    </location>
</feature>
<evidence type="ECO:0000256" key="1">
    <source>
        <dbReference type="SAM" id="Phobius"/>
    </source>
</evidence>
<keyword evidence="1" id="KW-1133">Transmembrane helix</keyword>
<accession>A0A4Z1A425</accession>
<sequence length="468" mass="54906">MDQSKKAIGFFVSLAFLVLGFLIITTKQIEPSSDFALIEWQVKLVGKGIFHLPYDYSLQDPKFQLVPFPEVFFHTKDNFIYSTFPNFYPILVFPFYMSLGTMGIKLIQLLLFFLSAFVFYQIKKDTVATILLLFGSTISVYIFLVHDTILFLFLEVVILFLYHRKWTIVSGFLSLCLVWMRPEMLFTALILPICFSKEINWKQYFLTFFATGFVFSIINQIIFGTFIPLRIFKAPQYHFRIDSSFYLFKIWLEQVPIFILSVIYCIRFFFHKKILYQNIFLILITLFMILISPNTGGHNTPRYLFGLFPLYILLLRKNEENETTISKKWFFICLLLSLYSLTVLFQQTKEIKKISKFQSNTLEELSKIEDKILVFNNADFAFVVLPLLDQKKDILLLRNSDSTETFFQILNAKNTKSFTFLELPPSPFPIGEIITQPRCLKDCSFQKGETKPVPNTLLPIMATQYKRM</sequence>
<dbReference type="InterPro" id="IPR059217">
    <property type="entry name" value="LA3751_2-like"/>
</dbReference>
<keyword evidence="1" id="KW-0472">Membrane</keyword>
<feature type="transmembrane region" description="Helical" evidence="1">
    <location>
        <begin position="205"/>
        <end position="231"/>
    </location>
</feature>
<proteinExistence type="predicted"/>
<feature type="transmembrane region" description="Helical" evidence="1">
    <location>
        <begin position="251"/>
        <end position="270"/>
    </location>
</feature>
<reference evidence="2" key="1">
    <citation type="journal article" date="2019" name="PLoS Negl. Trop. Dis.">
        <title>Revisiting the worldwide diversity of Leptospira species in the environment.</title>
        <authorList>
            <person name="Vincent A.T."/>
            <person name="Schiettekatte O."/>
            <person name="Bourhy P."/>
            <person name="Veyrier F.J."/>
            <person name="Picardeau M."/>
        </authorList>
    </citation>
    <scope>NUCLEOTIDE SEQUENCE [LARGE SCALE GENOMIC DNA]</scope>
    <source>
        <strain evidence="2">201702422</strain>
    </source>
</reference>